<evidence type="ECO:0000313" key="1">
    <source>
        <dbReference type="EMBL" id="RND00400.1"/>
    </source>
</evidence>
<gene>
    <name evidence="1" type="ORF">EC501_04940</name>
</gene>
<name>A0A3M8HDK6_9BACI</name>
<dbReference type="InterPro" id="IPR012340">
    <property type="entry name" value="NA-bd_OB-fold"/>
</dbReference>
<dbReference type="Gene3D" id="2.40.50.140">
    <property type="entry name" value="Nucleic acid-binding proteins"/>
    <property type="match status" value="1"/>
</dbReference>
<protein>
    <submittedName>
        <fullName evidence="1">DUF3221 domain-containing protein</fullName>
    </submittedName>
</protein>
<dbReference type="Proteomes" id="UP000279909">
    <property type="component" value="Unassembled WGS sequence"/>
</dbReference>
<organism evidence="1 2">
    <name type="scientific">Lysinibacillus halotolerans</name>
    <dbReference type="NCBI Taxonomy" id="1368476"/>
    <lineage>
        <taxon>Bacteria</taxon>
        <taxon>Bacillati</taxon>
        <taxon>Bacillota</taxon>
        <taxon>Bacilli</taxon>
        <taxon>Bacillales</taxon>
        <taxon>Bacillaceae</taxon>
        <taxon>Lysinibacillus</taxon>
    </lineage>
</organism>
<dbReference type="EMBL" id="RHLQ01000008">
    <property type="protein sequence ID" value="RND00400.1"/>
    <property type="molecule type" value="Genomic_DNA"/>
</dbReference>
<accession>A0A3M8HDK6</accession>
<dbReference type="Pfam" id="PF11518">
    <property type="entry name" value="DUF3221"/>
    <property type="match status" value="1"/>
</dbReference>
<keyword evidence="2" id="KW-1185">Reference proteome</keyword>
<dbReference type="AlphaFoldDB" id="A0A3M8HDK6"/>
<sequence>MSCDNSRSPESGINSEEIVLNSTSEEGIILFEKNSGKNLLIQDSNFQYKDKELSLNELLNKYDEVLFLSFKNKSIVKQVQSSQKVKIWYSEILESNPPIYKVEQLEVSEGQ</sequence>
<comment type="caution">
    <text evidence="1">The sequence shown here is derived from an EMBL/GenBank/DDBJ whole genome shotgun (WGS) entry which is preliminary data.</text>
</comment>
<dbReference type="InterPro" id="IPR021598">
    <property type="entry name" value="DUF3221"/>
</dbReference>
<evidence type="ECO:0000313" key="2">
    <source>
        <dbReference type="Proteomes" id="UP000279909"/>
    </source>
</evidence>
<dbReference type="OrthoDB" id="2968216at2"/>
<proteinExistence type="predicted"/>
<reference evidence="1 2" key="1">
    <citation type="journal article" date="2014" name="Int. J. Syst. Evol. Microbiol.">
        <title>Lysinibacillus halotolerans sp. nov., isolated from saline-alkaline soil.</title>
        <authorList>
            <person name="Kong D."/>
            <person name="Wang Y."/>
            <person name="Zhao B."/>
            <person name="Li Y."/>
            <person name="Song J."/>
            <person name="Zhai Y."/>
            <person name="Zhang C."/>
            <person name="Wang H."/>
            <person name="Chen X."/>
            <person name="Zhao B."/>
            <person name="Ruan Z."/>
        </authorList>
    </citation>
    <scope>NUCLEOTIDE SEQUENCE [LARGE SCALE GENOMIC DNA]</scope>
    <source>
        <strain evidence="1 2">MCCC 1A12703</strain>
    </source>
</reference>